<evidence type="ECO:0000313" key="2">
    <source>
        <dbReference type="Proteomes" id="UP000633814"/>
    </source>
</evidence>
<accession>A0ABS8C1J4</accession>
<organism evidence="1 2">
    <name type="scientific">Alishewanella maricola</name>
    <dbReference type="NCBI Taxonomy" id="2795740"/>
    <lineage>
        <taxon>Bacteria</taxon>
        <taxon>Pseudomonadati</taxon>
        <taxon>Pseudomonadota</taxon>
        <taxon>Gammaproteobacteria</taxon>
        <taxon>Alteromonadales</taxon>
        <taxon>Alteromonadaceae</taxon>
        <taxon>Alishewanella</taxon>
    </lineage>
</organism>
<sequence length="134" mass="14326">MNENKAEFAVVQILNGNATLATELDGRITPLLRDENGTLPAIVYAGSAPNRQRYLDGSFMDIATVDMSFELWATNYIQAKRLVSIAVGALNNFSGNIAGISVLTIDCEAGPEGGIWDGDEMVVEFTAKVTAKGL</sequence>
<gene>
    <name evidence="1" type="ORF">JAO78_005175</name>
</gene>
<dbReference type="EMBL" id="JAEINI020000002">
    <property type="protein sequence ID" value="MCB5226203.1"/>
    <property type="molecule type" value="Genomic_DNA"/>
</dbReference>
<protein>
    <recommendedName>
        <fullName evidence="3">DUF3168 domain-containing protein</fullName>
    </recommendedName>
</protein>
<keyword evidence="2" id="KW-1185">Reference proteome</keyword>
<reference evidence="1 2" key="1">
    <citation type="submission" date="2021-10" db="EMBL/GenBank/DDBJ databases">
        <title>Alishewanella koreense sp. nov. isolated from seawater of southwestern coast in South Korea and the proposal for the reclassification of Rheinheimera perlucida and Rheinheimera tuosuensis as Arsukibacterium perlucida and Arsukibacterium tuosuensis.</title>
        <authorList>
            <person name="Kim K.H."/>
            <person name="Ruan W."/>
            <person name="Kim K.R."/>
            <person name="Baek J.H."/>
            <person name="Jeon C.O."/>
        </authorList>
    </citation>
    <scope>NUCLEOTIDE SEQUENCE [LARGE SCALE GENOMIC DNA]</scope>
    <source>
        <strain evidence="1 2">16-MA</strain>
    </source>
</reference>
<dbReference type="Proteomes" id="UP000633814">
    <property type="component" value="Unassembled WGS sequence"/>
</dbReference>
<comment type="caution">
    <text evidence="1">The sequence shown here is derived from an EMBL/GenBank/DDBJ whole genome shotgun (WGS) entry which is preliminary data.</text>
</comment>
<evidence type="ECO:0008006" key="3">
    <source>
        <dbReference type="Google" id="ProtNLM"/>
    </source>
</evidence>
<evidence type="ECO:0000313" key="1">
    <source>
        <dbReference type="EMBL" id="MCB5226203.1"/>
    </source>
</evidence>
<proteinExistence type="predicted"/>
<dbReference type="RefSeq" id="WP_226750289.1">
    <property type="nucleotide sequence ID" value="NZ_JAEINI020000002.1"/>
</dbReference>
<name>A0ABS8C1J4_9ALTE</name>